<dbReference type="InterPro" id="IPR003959">
    <property type="entry name" value="ATPase_AAA_core"/>
</dbReference>
<feature type="non-terminal residue" evidence="15">
    <location>
        <position position="948"/>
    </location>
</feature>
<comment type="similarity">
    <text evidence="2">Belongs to the activator 1 large subunit family.</text>
</comment>
<feature type="compositionally biased region" description="Acidic residues" evidence="13">
    <location>
        <begin position="877"/>
        <end position="890"/>
    </location>
</feature>
<dbReference type="GO" id="GO:0003677">
    <property type="term" value="F:DNA binding"/>
    <property type="evidence" value="ECO:0007669"/>
    <property type="project" value="UniProtKB-KW"/>
</dbReference>
<dbReference type="Pfam" id="PF00004">
    <property type="entry name" value="AAA"/>
    <property type="match status" value="1"/>
</dbReference>
<evidence type="ECO:0000256" key="10">
    <source>
        <dbReference type="ARBA" id="ARBA00076017"/>
    </source>
</evidence>
<reference evidence="15 16" key="1">
    <citation type="submission" date="2015-07" db="EMBL/GenBank/DDBJ databases">
        <title>The genome of Eufriesea mexicana.</title>
        <authorList>
            <person name="Pan H."/>
            <person name="Kapheim K."/>
        </authorList>
    </citation>
    <scope>NUCLEOTIDE SEQUENCE [LARGE SCALE GENOMIC DNA]</scope>
    <source>
        <strain evidence="15">0111107269</strain>
        <tissue evidence="15">Whole body</tissue>
    </source>
</reference>
<dbReference type="InterPro" id="IPR001357">
    <property type="entry name" value="BRCT_dom"/>
</dbReference>
<comment type="subcellular location">
    <subcellularLocation>
        <location evidence="1">Nucleus</location>
    </subcellularLocation>
</comment>
<dbReference type="Gene3D" id="1.20.272.10">
    <property type="match status" value="1"/>
</dbReference>
<evidence type="ECO:0000256" key="8">
    <source>
        <dbReference type="ARBA" id="ARBA00023125"/>
    </source>
</evidence>
<dbReference type="SMART" id="SM00382">
    <property type="entry name" value="AAA"/>
    <property type="match status" value="1"/>
</dbReference>
<dbReference type="InterPro" id="IPR047854">
    <property type="entry name" value="RFC_lid"/>
</dbReference>
<feature type="domain" description="BRCT" evidence="14">
    <location>
        <begin position="181"/>
        <end position="261"/>
    </location>
</feature>
<dbReference type="PROSITE" id="PS50172">
    <property type="entry name" value="BRCT"/>
    <property type="match status" value="1"/>
</dbReference>
<feature type="compositionally biased region" description="Basic residues" evidence="13">
    <location>
        <begin position="939"/>
        <end position="948"/>
    </location>
</feature>
<dbReference type="Gene3D" id="3.40.50.10190">
    <property type="entry name" value="BRCT domain"/>
    <property type="match status" value="1"/>
</dbReference>
<dbReference type="AlphaFoldDB" id="A0A310SF25"/>
<evidence type="ECO:0000256" key="3">
    <source>
        <dbReference type="ARBA" id="ARBA00020401"/>
    </source>
</evidence>
<dbReference type="InterPro" id="IPR012178">
    <property type="entry name" value="RFC1"/>
</dbReference>
<dbReference type="Gene3D" id="1.10.8.60">
    <property type="match status" value="1"/>
</dbReference>
<evidence type="ECO:0000256" key="12">
    <source>
        <dbReference type="ARBA" id="ARBA00080382"/>
    </source>
</evidence>
<protein>
    <recommendedName>
        <fullName evidence="3">Replication factor C subunit 1</fullName>
    </recommendedName>
    <alternativeName>
        <fullName evidence="11">Activator 1 140 kDa subunit</fullName>
    </alternativeName>
    <alternativeName>
        <fullName evidence="12">Activator 1 subunit 1</fullName>
    </alternativeName>
    <alternativeName>
        <fullName evidence="10">Replication factor C large subunit</fullName>
    </alternativeName>
</protein>
<accession>A0A310SF25</accession>
<dbReference type="GO" id="GO:0006281">
    <property type="term" value="P:DNA repair"/>
    <property type="evidence" value="ECO:0007669"/>
    <property type="project" value="InterPro"/>
</dbReference>
<dbReference type="PIRSF" id="PIRSF036578">
    <property type="entry name" value="RFC1"/>
    <property type="match status" value="1"/>
</dbReference>
<dbReference type="InterPro" id="IPR027417">
    <property type="entry name" value="P-loop_NTPase"/>
</dbReference>
<evidence type="ECO:0000256" key="7">
    <source>
        <dbReference type="ARBA" id="ARBA00022840"/>
    </source>
</evidence>
<organism evidence="15 16">
    <name type="scientific">Eufriesea mexicana</name>
    <dbReference type="NCBI Taxonomy" id="516756"/>
    <lineage>
        <taxon>Eukaryota</taxon>
        <taxon>Metazoa</taxon>
        <taxon>Ecdysozoa</taxon>
        <taxon>Arthropoda</taxon>
        <taxon>Hexapoda</taxon>
        <taxon>Insecta</taxon>
        <taxon>Pterygota</taxon>
        <taxon>Neoptera</taxon>
        <taxon>Endopterygota</taxon>
        <taxon>Hymenoptera</taxon>
        <taxon>Apocrita</taxon>
        <taxon>Aculeata</taxon>
        <taxon>Apoidea</taxon>
        <taxon>Anthophila</taxon>
        <taxon>Apidae</taxon>
        <taxon>Eufriesea</taxon>
    </lineage>
</organism>
<keyword evidence="5" id="KW-0235">DNA replication</keyword>
<evidence type="ECO:0000259" key="14">
    <source>
        <dbReference type="PROSITE" id="PS50172"/>
    </source>
</evidence>
<dbReference type="GO" id="GO:0006260">
    <property type="term" value="P:DNA replication"/>
    <property type="evidence" value="ECO:0007669"/>
    <property type="project" value="UniProtKB-KW"/>
</dbReference>
<evidence type="ECO:0000256" key="9">
    <source>
        <dbReference type="ARBA" id="ARBA00023242"/>
    </source>
</evidence>
<dbReference type="FunFam" id="3.40.50.10190:FF:000001">
    <property type="entry name" value="Replication factor C subunit 1"/>
    <property type="match status" value="1"/>
</dbReference>
<dbReference type="Pfam" id="PF00533">
    <property type="entry name" value="BRCT"/>
    <property type="match status" value="1"/>
</dbReference>
<evidence type="ECO:0000256" key="5">
    <source>
        <dbReference type="ARBA" id="ARBA00022705"/>
    </source>
</evidence>
<evidence type="ECO:0000256" key="6">
    <source>
        <dbReference type="ARBA" id="ARBA00022741"/>
    </source>
</evidence>
<dbReference type="CDD" id="cd18140">
    <property type="entry name" value="HLD_clamp_RFC"/>
    <property type="match status" value="1"/>
</dbReference>
<dbReference type="Proteomes" id="UP000250275">
    <property type="component" value="Unassembled WGS sequence"/>
</dbReference>
<dbReference type="Pfam" id="PF08519">
    <property type="entry name" value="RFC1"/>
    <property type="match status" value="1"/>
</dbReference>
<dbReference type="GO" id="GO:0005524">
    <property type="term" value="F:ATP binding"/>
    <property type="evidence" value="ECO:0007669"/>
    <property type="project" value="UniProtKB-KW"/>
</dbReference>
<dbReference type="OrthoDB" id="446168at2759"/>
<dbReference type="FunFam" id="1.20.272.10:FF:000005">
    <property type="entry name" value="Replication factor C subunit 1"/>
    <property type="match status" value="1"/>
</dbReference>
<feature type="region of interest" description="Disordered" evidence="13">
    <location>
        <begin position="265"/>
        <end position="320"/>
    </location>
</feature>
<dbReference type="GO" id="GO:0005663">
    <property type="term" value="C:DNA replication factor C complex"/>
    <property type="evidence" value="ECO:0007669"/>
    <property type="project" value="InterPro"/>
</dbReference>
<keyword evidence="6" id="KW-0547">Nucleotide-binding</keyword>
<feature type="compositionally biased region" description="Basic and acidic residues" evidence="13">
    <location>
        <begin position="301"/>
        <end position="320"/>
    </location>
</feature>
<dbReference type="InterPro" id="IPR036420">
    <property type="entry name" value="BRCT_dom_sf"/>
</dbReference>
<dbReference type="InterPro" id="IPR003593">
    <property type="entry name" value="AAA+_ATPase"/>
</dbReference>
<dbReference type="PANTHER" id="PTHR23389:SF6">
    <property type="entry name" value="REPLICATION FACTOR C SUBUNIT 1"/>
    <property type="match status" value="1"/>
</dbReference>
<evidence type="ECO:0000256" key="11">
    <source>
        <dbReference type="ARBA" id="ARBA00078526"/>
    </source>
</evidence>
<dbReference type="SUPFAM" id="SSF52540">
    <property type="entry name" value="P-loop containing nucleoside triphosphate hydrolases"/>
    <property type="match status" value="1"/>
</dbReference>
<dbReference type="Gene3D" id="3.40.50.300">
    <property type="entry name" value="P-loop containing nucleotide triphosphate hydrolases"/>
    <property type="match status" value="1"/>
</dbReference>
<feature type="compositionally biased region" description="Polar residues" evidence="13">
    <location>
        <begin position="1"/>
        <end position="15"/>
    </location>
</feature>
<evidence type="ECO:0000256" key="1">
    <source>
        <dbReference type="ARBA" id="ARBA00004123"/>
    </source>
</evidence>
<keyword evidence="8" id="KW-0238">DNA-binding</keyword>
<feature type="non-terminal residue" evidence="15">
    <location>
        <position position="1"/>
    </location>
</feature>
<keyword evidence="9" id="KW-0539">Nucleus</keyword>
<dbReference type="GO" id="GO:0005634">
    <property type="term" value="C:nucleus"/>
    <property type="evidence" value="ECO:0007669"/>
    <property type="project" value="UniProtKB-SubCell"/>
</dbReference>
<keyword evidence="4" id="KW-0597">Phosphoprotein</keyword>
<dbReference type="SUPFAM" id="SSF48019">
    <property type="entry name" value="post-AAA+ oligomerization domain-like"/>
    <property type="match status" value="1"/>
</dbReference>
<dbReference type="InterPro" id="IPR008921">
    <property type="entry name" value="DNA_pol3_clamp-load_cplx_C"/>
</dbReference>
<keyword evidence="7" id="KW-0067">ATP-binding</keyword>
<dbReference type="InterPro" id="IPR013725">
    <property type="entry name" value="DNA_replication_fac_RFC1_C"/>
</dbReference>
<evidence type="ECO:0000313" key="15">
    <source>
        <dbReference type="EMBL" id="OAD56127.1"/>
    </source>
</evidence>
<evidence type="ECO:0000256" key="2">
    <source>
        <dbReference type="ARBA" id="ARBA00006116"/>
    </source>
</evidence>
<keyword evidence="16" id="KW-1185">Reference proteome</keyword>
<feature type="region of interest" description="Disordered" evidence="13">
    <location>
        <begin position="1"/>
        <end position="46"/>
    </location>
</feature>
<dbReference type="Pfam" id="PF25361">
    <property type="entry name" value="AAA_lid_RFC1"/>
    <property type="match status" value="1"/>
</dbReference>
<dbReference type="FunFam" id="3.40.50.300:FF:000395">
    <property type="entry name" value="Replication factor C subunit 1"/>
    <property type="match status" value="1"/>
</dbReference>
<dbReference type="GO" id="GO:0016887">
    <property type="term" value="F:ATP hydrolysis activity"/>
    <property type="evidence" value="ECO:0007669"/>
    <property type="project" value="InterPro"/>
</dbReference>
<evidence type="ECO:0000313" key="16">
    <source>
        <dbReference type="Proteomes" id="UP000250275"/>
    </source>
</evidence>
<name>A0A310SF25_9HYME</name>
<dbReference type="CDD" id="cd00009">
    <property type="entry name" value="AAA"/>
    <property type="match status" value="1"/>
</dbReference>
<dbReference type="PANTHER" id="PTHR23389">
    <property type="entry name" value="CHROMOSOME TRANSMISSION FIDELITY FACTOR 18"/>
    <property type="match status" value="1"/>
</dbReference>
<feature type="compositionally biased region" description="Basic and acidic residues" evidence="13">
    <location>
        <begin position="912"/>
        <end position="938"/>
    </location>
</feature>
<dbReference type="EMBL" id="KQ762196">
    <property type="protein sequence ID" value="OAD56127.1"/>
    <property type="molecule type" value="Genomic_DNA"/>
</dbReference>
<proteinExistence type="inferred from homology"/>
<dbReference type="SMART" id="SM00292">
    <property type="entry name" value="BRCT"/>
    <property type="match status" value="1"/>
</dbReference>
<dbReference type="SUPFAM" id="SSF52113">
    <property type="entry name" value="BRCT domain"/>
    <property type="match status" value="1"/>
</dbReference>
<feature type="region of interest" description="Disordered" evidence="13">
    <location>
        <begin position="875"/>
        <end position="948"/>
    </location>
</feature>
<evidence type="ECO:0000256" key="13">
    <source>
        <dbReference type="SAM" id="MobiDB-lite"/>
    </source>
</evidence>
<gene>
    <name evidence="15" type="ORF">WN48_04001</name>
</gene>
<sequence>DIRSYFQTVKTNSSGAPAKATKRRIISSDEEDEKLQSPLKQSKKTKILKKKIIGSDSDEDVKPKKIVSPLDMFGKTPIIRQEAPKISKKLQQEEARGHNDNDFEATLSQLDTSDIEQKYLTETKINEVKHKGKKKMSPKKIEASDIYEEKVEKKKQRATMYQQYLQRGGARNPGSKEIPVGAEYCLAGLSFVLTGVLDSLEKEEAEELIKKYGGRILHQVSKKTDYIVVGDQPGPAKLSKANNLNIKKISEDDLLEFIRTRPAGQIDNVKQPRTKSKERSKQESVESETSPSSSKKIRVTVTEETKKIHSPQKKEYSNKETERLLKVSPHKQELNNKDIEMKTPIKKKYIEHKELVIEKREQVNDVKDIKIQSNTLQNALVEKYRPKTMKQILGQQGDKSSGKKLYNWLLNWHKNQSGKVKTTKPSPWAKNDDGAFFKAALLSGPPGIGKTTTVQVICNELGFDLIEFNASDTRSKRLLQEEVSELLSNTTLKNYVQDIKSKPSLKHVLLMDEVDGMAGNEDRGGLQELINLIKSTDIPIVCICNDRNNPKMRTLANYIFDLRFPKPKLEQIRGAMKSICFKENINISTEDLDHLIESTNQDIRQVINHLALFAGQSVSQEKSEKKHINKDLKLGPWDVIRKVFSSEEHKHMSIHDKSDLFFHDYNIAPLFVQENYLLVIPQVPKDKLLERVAESAESLALGDVVEKSIRSNNAWSLLPVQACYSSVIPGTAMSGHIGGQINFPTWLGRNSRSGKFDRLTQEITVHARLATGASKEAINLDYIKPLRNAVIRPLAVGGIENVDAAIDVMNHYHLLREDLDSLIEISLWPGDRDPMQVVDSKVKAAFTRAYNKNSIVVPYIVSGISKKKAASNIQDEGFLEPEDEEDDSDQNNDNVDTDKMIKAKKPSMSKNIESKRKSKTDKTNKIEMKSKSSSDKPSKHGRGRGRTK</sequence>
<evidence type="ECO:0000256" key="4">
    <source>
        <dbReference type="ARBA" id="ARBA00022553"/>
    </source>
</evidence>
<dbReference type="GO" id="GO:0003689">
    <property type="term" value="F:DNA clamp loader activity"/>
    <property type="evidence" value="ECO:0007669"/>
    <property type="project" value="InterPro"/>
</dbReference>
<feature type="compositionally biased region" description="Basic and acidic residues" evidence="13">
    <location>
        <begin position="275"/>
        <end position="284"/>
    </location>
</feature>